<feature type="transmembrane region" description="Helical" evidence="10">
    <location>
        <begin position="34"/>
        <end position="56"/>
    </location>
</feature>
<dbReference type="InterPro" id="IPR048279">
    <property type="entry name" value="MdtK-like"/>
</dbReference>
<reference evidence="11 12" key="1">
    <citation type="submission" date="2021-03" db="EMBL/GenBank/DDBJ databases">
        <title>Novel species identification of genus Shewanella.</title>
        <authorList>
            <person name="Liu G."/>
            <person name="Zhang Q."/>
        </authorList>
    </citation>
    <scope>NUCLEOTIDE SEQUENCE [LARGE SCALE GENOMIC DNA]</scope>
    <source>
        <strain evidence="11 12">FJAT-51800</strain>
    </source>
</reference>
<evidence type="ECO:0000256" key="3">
    <source>
        <dbReference type="ARBA" id="ARBA00022106"/>
    </source>
</evidence>
<evidence type="ECO:0000256" key="2">
    <source>
        <dbReference type="ARBA" id="ARBA00008417"/>
    </source>
</evidence>
<feature type="transmembrane region" description="Helical" evidence="10">
    <location>
        <begin position="109"/>
        <end position="131"/>
    </location>
</feature>
<evidence type="ECO:0000256" key="6">
    <source>
        <dbReference type="ARBA" id="ARBA00022692"/>
    </source>
</evidence>
<keyword evidence="4" id="KW-0813">Transport</keyword>
<feature type="transmembrane region" description="Helical" evidence="10">
    <location>
        <begin position="151"/>
        <end position="171"/>
    </location>
</feature>
<feature type="transmembrane region" description="Helical" evidence="10">
    <location>
        <begin position="406"/>
        <end position="425"/>
    </location>
</feature>
<name>A0ABX7QN42_9GAMM</name>
<evidence type="ECO:0000256" key="4">
    <source>
        <dbReference type="ARBA" id="ARBA00022448"/>
    </source>
</evidence>
<feature type="transmembrane region" description="Helical" evidence="10">
    <location>
        <begin position="183"/>
        <end position="203"/>
    </location>
</feature>
<dbReference type="CDD" id="cd13143">
    <property type="entry name" value="MATE_MepA_like"/>
    <property type="match status" value="1"/>
</dbReference>
<evidence type="ECO:0000313" key="12">
    <source>
        <dbReference type="Proteomes" id="UP000662770"/>
    </source>
</evidence>
<dbReference type="PIRSF" id="PIRSF006603">
    <property type="entry name" value="DinF"/>
    <property type="match status" value="1"/>
</dbReference>
<gene>
    <name evidence="11" type="ORF">JYB87_14115</name>
</gene>
<dbReference type="Pfam" id="PF01554">
    <property type="entry name" value="MatE"/>
    <property type="match status" value="2"/>
</dbReference>
<comment type="subcellular location">
    <subcellularLocation>
        <location evidence="1">Cell inner membrane</location>
        <topology evidence="1">Multi-pass membrane protein</topology>
    </subcellularLocation>
</comment>
<feature type="transmembrane region" description="Helical" evidence="10">
    <location>
        <begin position="76"/>
        <end position="97"/>
    </location>
</feature>
<evidence type="ECO:0000313" key="11">
    <source>
        <dbReference type="EMBL" id="QSX32868.1"/>
    </source>
</evidence>
<feature type="transmembrane region" description="Helical" evidence="10">
    <location>
        <begin position="431"/>
        <end position="447"/>
    </location>
</feature>
<feature type="transmembrane region" description="Helical" evidence="10">
    <location>
        <begin position="333"/>
        <end position="350"/>
    </location>
</feature>
<sequence>MSLSAEPLAQKEQQVDALQDELAIQSITRLFWRYAMPTVVSMLATGIYVTVDGMFIGHFLGETGLAAITLAYPVGAVIYAIGALVGMGSAALASLQLGKGNLSAARQIIGNSILVSIIAGVLLAIIGISSREFVLGLIGVSGEVLTYSKTYLFWYFLLSVFPILSMTFTAMLRNDGFPLRVTLIQIGCGVLNIVLDWLLIVVIPLDFAGVAIATMICQGVAAWLCMRHFFSADCRLRIGREQLRLSWHWSKQMLRLGVPSMMMTLYLSVVLTLHNLAFLWQGSAIHLAAYGVVSYTEALFYLIFEGIALGTQPLLSFNVGAGLYDRVRQTVKLALSLSLLVAILGMGFIYSKPEWLVFLFAGDNPQLTPYAVEGMYLYFWGLPMEGMVLVGAALFQAMNRPKEANLLTGSKLLLIGLLLASLGALFGVNGVWVSLSCCSTLLAVWMLRKFNQLQQRTLAT</sequence>
<evidence type="ECO:0000256" key="5">
    <source>
        <dbReference type="ARBA" id="ARBA00022475"/>
    </source>
</evidence>
<dbReference type="EMBL" id="CP071503">
    <property type="protein sequence ID" value="QSX32868.1"/>
    <property type="molecule type" value="Genomic_DNA"/>
</dbReference>
<accession>A0ABX7QN42</accession>
<keyword evidence="7 10" id="KW-1133">Transmembrane helix</keyword>
<feature type="transmembrane region" description="Helical" evidence="10">
    <location>
        <begin position="209"/>
        <end position="232"/>
    </location>
</feature>
<feature type="transmembrane region" description="Helical" evidence="10">
    <location>
        <begin position="253"/>
        <end position="278"/>
    </location>
</feature>
<proteinExistence type="inferred from homology"/>
<dbReference type="InterPro" id="IPR051327">
    <property type="entry name" value="MATE_MepA_subfamily"/>
</dbReference>
<keyword evidence="6 10" id="KW-0812">Transmembrane</keyword>
<dbReference type="InterPro" id="IPR045070">
    <property type="entry name" value="MATE_MepA-like"/>
</dbReference>
<evidence type="ECO:0000256" key="7">
    <source>
        <dbReference type="ARBA" id="ARBA00022989"/>
    </source>
</evidence>
<keyword evidence="9" id="KW-0046">Antibiotic resistance</keyword>
<dbReference type="PANTHER" id="PTHR43823:SF3">
    <property type="entry name" value="MULTIDRUG EXPORT PROTEIN MEPA"/>
    <property type="match status" value="1"/>
</dbReference>
<keyword evidence="12" id="KW-1185">Reference proteome</keyword>
<feature type="transmembrane region" description="Helical" evidence="10">
    <location>
        <begin position="298"/>
        <end position="321"/>
    </location>
</feature>
<organism evidence="11 12">
    <name type="scientific">Shewanella avicenniae</name>
    <dbReference type="NCBI Taxonomy" id="2814294"/>
    <lineage>
        <taxon>Bacteria</taxon>
        <taxon>Pseudomonadati</taxon>
        <taxon>Pseudomonadota</taxon>
        <taxon>Gammaproteobacteria</taxon>
        <taxon>Alteromonadales</taxon>
        <taxon>Shewanellaceae</taxon>
        <taxon>Shewanella</taxon>
    </lineage>
</organism>
<comment type="similarity">
    <text evidence="2">Belongs to the multi antimicrobial extrusion (MATE) (TC 2.A.66.1) family. MepA subfamily.</text>
</comment>
<dbReference type="PANTHER" id="PTHR43823">
    <property type="entry name" value="SPORULATION PROTEIN YKVU"/>
    <property type="match status" value="1"/>
</dbReference>
<evidence type="ECO:0000256" key="1">
    <source>
        <dbReference type="ARBA" id="ARBA00004429"/>
    </source>
</evidence>
<dbReference type="InterPro" id="IPR002528">
    <property type="entry name" value="MATE_fam"/>
</dbReference>
<evidence type="ECO:0000256" key="9">
    <source>
        <dbReference type="ARBA" id="ARBA00023251"/>
    </source>
</evidence>
<dbReference type="Proteomes" id="UP000662770">
    <property type="component" value="Chromosome"/>
</dbReference>
<protein>
    <recommendedName>
        <fullName evidence="3">Multidrug export protein MepA</fullName>
    </recommendedName>
</protein>
<keyword evidence="5" id="KW-1003">Cell membrane</keyword>
<keyword evidence="8 10" id="KW-0472">Membrane</keyword>
<evidence type="ECO:0000256" key="10">
    <source>
        <dbReference type="SAM" id="Phobius"/>
    </source>
</evidence>
<feature type="transmembrane region" description="Helical" evidence="10">
    <location>
        <begin position="375"/>
        <end position="394"/>
    </location>
</feature>
<evidence type="ECO:0000256" key="8">
    <source>
        <dbReference type="ARBA" id="ARBA00023136"/>
    </source>
</evidence>